<dbReference type="InterPro" id="IPR001611">
    <property type="entry name" value="Leu-rich_rpt"/>
</dbReference>
<dbReference type="PANTHER" id="PTHR48051">
    <property type="match status" value="1"/>
</dbReference>
<evidence type="ECO:0000256" key="2">
    <source>
        <dbReference type="ARBA" id="ARBA00022737"/>
    </source>
</evidence>
<dbReference type="SMART" id="SM00369">
    <property type="entry name" value="LRR_TYP"/>
    <property type="match status" value="6"/>
</dbReference>
<accession>A0A0M3KA22</accession>
<reference evidence="3" key="1">
    <citation type="submission" date="2017-02" db="UniProtKB">
        <authorList>
            <consortium name="WormBaseParasite"/>
        </authorList>
    </citation>
    <scope>IDENTIFICATION</scope>
</reference>
<dbReference type="Pfam" id="PF13855">
    <property type="entry name" value="LRR_8"/>
    <property type="match status" value="1"/>
</dbReference>
<evidence type="ECO:0000313" key="3">
    <source>
        <dbReference type="WBParaSite" id="ASIM_0001781801-mRNA-1"/>
    </source>
</evidence>
<keyword evidence="1" id="KW-0433">Leucine-rich repeat</keyword>
<dbReference type="GO" id="GO:0005737">
    <property type="term" value="C:cytoplasm"/>
    <property type="evidence" value="ECO:0007669"/>
    <property type="project" value="TreeGrafter"/>
</dbReference>
<dbReference type="InterPro" id="IPR003591">
    <property type="entry name" value="Leu-rich_rpt_typical-subtyp"/>
</dbReference>
<dbReference type="PANTHER" id="PTHR48051:SF54">
    <property type="entry name" value="LEUCINE-RICH REPEAT-CONTAINING PROTEIN"/>
    <property type="match status" value="1"/>
</dbReference>
<dbReference type="WBParaSite" id="ASIM_0001781801-mRNA-1">
    <property type="protein sequence ID" value="ASIM_0001781801-mRNA-1"/>
    <property type="gene ID" value="ASIM_0001781801"/>
</dbReference>
<keyword evidence="2" id="KW-0677">Repeat</keyword>
<dbReference type="InterPro" id="IPR050216">
    <property type="entry name" value="LRR_domain-containing"/>
</dbReference>
<dbReference type="AlphaFoldDB" id="A0A0M3KA22"/>
<evidence type="ECO:0000256" key="1">
    <source>
        <dbReference type="ARBA" id="ARBA00022614"/>
    </source>
</evidence>
<organism evidence="3">
    <name type="scientific">Anisakis simplex</name>
    <name type="common">Herring worm</name>
    <dbReference type="NCBI Taxonomy" id="6269"/>
    <lineage>
        <taxon>Eukaryota</taxon>
        <taxon>Metazoa</taxon>
        <taxon>Ecdysozoa</taxon>
        <taxon>Nematoda</taxon>
        <taxon>Chromadorea</taxon>
        <taxon>Rhabditida</taxon>
        <taxon>Spirurina</taxon>
        <taxon>Ascaridomorpha</taxon>
        <taxon>Ascaridoidea</taxon>
        <taxon>Anisakidae</taxon>
        <taxon>Anisakis</taxon>
        <taxon>Anisakis simplex complex</taxon>
    </lineage>
</organism>
<protein>
    <submittedName>
        <fullName evidence="3">Leucine-rich repeat protein</fullName>
    </submittedName>
</protein>
<proteinExistence type="predicted"/>
<sequence length="256" mass="28620">LNELPICICELASMETLRVRSTGLRSLPAAVQLLESLVYLDLSTFIFSENQLSSLPVGLFSLRLQVLLLTGNRLESIPREVRHLADSIHELDVSCNRLRTIPADIALLKLLRVLNLRDNHLTRLPSELSRMELRVLDVSENEIGELPSELRHMSSLVELCTYGNPLTTPPATICSKARTGTCIQMVTSPSELLGECHDNGIDTIYRRNDRRSRAPRFNTLGGSDSGYASTVDEHRYSHEVSTGIFQLDFQSLRSCS</sequence>
<dbReference type="InterPro" id="IPR032675">
    <property type="entry name" value="LRR_dom_sf"/>
</dbReference>
<dbReference type="PROSITE" id="PS51450">
    <property type="entry name" value="LRR"/>
    <property type="match status" value="2"/>
</dbReference>
<name>A0A0M3KA22_ANISI</name>
<dbReference type="Gene3D" id="3.80.10.10">
    <property type="entry name" value="Ribonuclease Inhibitor"/>
    <property type="match status" value="2"/>
</dbReference>
<dbReference type="SUPFAM" id="SSF52058">
    <property type="entry name" value="L domain-like"/>
    <property type="match status" value="1"/>
</dbReference>